<dbReference type="RefSeq" id="WP_140781138.1">
    <property type="nucleotide sequence ID" value="NZ_VFSS01000002.1"/>
</dbReference>
<organism evidence="1 2">
    <name type="scientific">[Mycoplasma] falconis</name>
    <dbReference type="NCBI Taxonomy" id="92403"/>
    <lineage>
        <taxon>Bacteria</taxon>
        <taxon>Bacillati</taxon>
        <taxon>Mycoplasmatota</taxon>
        <taxon>Mycoplasmoidales</taxon>
        <taxon>Metamycoplasmataceae</taxon>
        <taxon>Metamycoplasma</taxon>
    </lineage>
</organism>
<dbReference type="EMBL" id="VFSS01000002">
    <property type="protein sequence ID" value="TPE57753.1"/>
    <property type="molecule type" value="Genomic_DNA"/>
</dbReference>
<dbReference type="GO" id="GO:0016788">
    <property type="term" value="F:hydrolase activity, acting on ester bonds"/>
    <property type="evidence" value="ECO:0007669"/>
    <property type="project" value="InterPro"/>
</dbReference>
<gene>
    <name evidence="1" type="ORF">FJO69_00960</name>
</gene>
<keyword evidence="1" id="KW-0378">Hydrolase</keyword>
<dbReference type="CDD" id="cd00229">
    <property type="entry name" value="SGNH_hydrolase"/>
    <property type="match status" value="1"/>
</dbReference>
<protein>
    <submittedName>
        <fullName evidence="1">SGNH/GDSL hydrolase family protein</fullName>
    </submittedName>
</protein>
<reference evidence="1 2" key="1">
    <citation type="submission" date="2019-06" db="EMBL/GenBank/DDBJ databases">
        <title>Mycoplasma falconis type strain whole genome sequence.</title>
        <authorList>
            <person name="Spergser J."/>
        </authorList>
    </citation>
    <scope>NUCLEOTIDE SEQUENCE [LARGE SCALE GENOMIC DNA]</scope>
    <source>
        <strain evidence="1 2">ATCC 51372</strain>
    </source>
</reference>
<dbReference type="InterPro" id="IPR036514">
    <property type="entry name" value="SGNH_hydro_sf"/>
</dbReference>
<comment type="caution">
    <text evidence="1">The sequence shown here is derived from an EMBL/GenBank/DDBJ whole genome shotgun (WGS) entry which is preliminary data.</text>
</comment>
<dbReference type="AlphaFoldDB" id="A0A501XBL4"/>
<dbReference type="InterPro" id="IPR001087">
    <property type="entry name" value="GDSL"/>
</dbReference>
<dbReference type="Gene3D" id="3.40.50.1110">
    <property type="entry name" value="SGNH hydrolase"/>
    <property type="match status" value="1"/>
</dbReference>
<proteinExistence type="predicted"/>
<dbReference type="Proteomes" id="UP000319776">
    <property type="component" value="Unassembled WGS sequence"/>
</dbReference>
<dbReference type="SUPFAM" id="SSF52266">
    <property type="entry name" value="SGNH hydrolase"/>
    <property type="match status" value="1"/>
</dbReference>
<keyword evidence="2" id="KW-1185">Reference proteome</keyword>
<dbReference type="OrthoDB" id="394133at2"/>
<evidence type="ECO:0000313" key="2">
    <source>
        <dbReference type="Proteomes" id="UP000319776"/>
    </source>
</evidence>
<dbReference type="Pfam" id="PF00657">
    <property type="entry name" value="Lipase_GDSL"/>
    <property type="match status" value="1"/>
</dbReference>
<name>A0A501XBL4_9BACT</name>
<evidence type="ECO:0000313" key="1">
    <source>
        <dbReference type="EMBL" id="TPE57753.1"/>
    </source>
</evidence>
<sequence>MNSSGKKEFNFVVIGDSIAQGFNSKVGCGLCGYKKNNDWKIGYAAGDYLTVFLKDLANKEPEYQDFFNNFNYINTAQSVLRVIDVINLIDGNYDEGLINVVKMNKITEALSNIHLQEDIWNYEPRISEKENFNIYSKNIKNIISKADVIYCQLGGNEFQSSLPFAKIKNMFTEKNYYQLIKVKEQLFNIVNQVSENISKQYKEMLSKIRQINPNCKIIVSSYTPPFFGITARYENNLKKINPAVFNDLFRNINRALNKTYEEIATFDDNTSYLKVFYYKEWRKKVYKLYENILDVHPTEIGYQEIARRLFLHCLDNNILFNDKPNKYIKHISSFNLNRDIKMWNKITFDLPKVTQIEKRLNKIIYILRSWSEASNNVQNPYFTLLKREINNLVEECEENPNRIIVSRENYTSLTTLFLEYIGIFLNFLTNDSNAWKSIKDEVISDEFILNILNVMLKSKEIIAIITNSETIYRINPRYSFSKFINQAYKINREAIYSLGLKILDSIDSNKENIHKVILGFCQDIDEHITIKTQSNFINELLKAATYDKNMANNIKLLFCMIEAYIKKAKYFKTLGQLVKNFLKDNEIMIKKLFDDFFVFLNNNYSNNYKEFSELILEVLKRSYKKLNYWTWIKLNKWQDKFFKTINDPKFKKYVINTFYSLLISLDYDSLANFKNNMWFYLLFPFRPIYHKFMFTIWRNMWSKQPIRLASLLLGLLNIKRRIKK</sequence>
<accession>A0A501XBL4</accession>